<comment type="catalytic activity">
    <reaction evidence="5">
        <text>O-phospho-L-serine + 2-oxoglutarate = 3-phosphooxypyruvate + L-glutamate</text>
        <dbReference type="Rhea" id="RHEA:14329"/>
        <dbReference type="ChEBI" id="CHEBI:16810"/>
        <dbReference type="ChEBI" id="CHEBI:18110"/>
        <dbReference type="ChEBI" id="CHEBI:29985"/>
        <dbReference type="ChEBI" id="CHEBI:57524"/>
        <dbReference type="EC" id="2.6.1.52"/>
    </reaction>
</comment>
<dbReference type="Pfam" id="PF00266">
    <property type="entry name" value="Aminotran_5"/>
    <property type="match status" value="1"/>
</dbReference>
<keyword evidence="8" id="KW-1185">Reference proteome</keyword>
<feature type="domain" description="Aminotransferase class V" evidence="6">
    <location>
        <begin position="5"/>
        <end position="87"/>
    </location>
</feature>
<evidence type="ECO:0000313" key="8">
    <source>
        <dbReference type="Proteomes" id="UP001141806"/>
    </source>
</evidence>
<evidence type="ECO:0000259" key="6">
    <source>
        <dbReference type="Pfam" id="PF00266"/>
    </source>
</evidence>
<evidence type="ECO:0000256" key="3">
    <source>
        <dbReference type="ARBA" id="ARBA00022898"/>
    </source>
</evidence>
<dbReference type="GO" id="GO:0006564">
    <property type="term" value="P:L-serine biosynthetic process"/>
    <property type="evidence" value="ECO:0007669"/>
    <property type="project" value="InterPro"/>
</dbReference>
<evidence type="ECO:0000256" key="5">
    <source>
        <dbReference type="ARBA" id="ARBA00049007"/>
    </source>
</evidence>
<evidence type="ECO:0000256" key="4">
    <source>
        <dbReference type="ARBA" id="ARBA00029440"/>
    </source>
</evidence>
<dbReference type="InterPro" id="IPR022278">
    <property type="entry name" value="Pser_aminoTfrase"/>
</dbReference>
<keyword evidence="3" id="KW-0663">Pyridoxal phosphate</keyword>
<gene>
    <name evidence="7" type="ORF">NE237_023210</name>
</gene>
<evidence type="ECO:0000256" key="1">
    <source>
        <dbReference type="ARBA" id="ARBA00001933"/>
    </source>
</evidence>
<dbReference type="Proteomes" id="UP001141806">
    <property type="component" value="Unassembled WGS sequence"/>
</dbReference>
<reference evidence="7" key="1">
    <citation type="journal article" date="2023" name="Plant J.">
        <title>The genome of the king protea, Protea cynaroides.</title>
        <authorList>
            <person name="Chang J."/>
            <person name="Duong T.A."/>
            <person name="Schoeman C."/>
            <person name="Ma X."/>
            <person name="Roodt D."/>
            <person name="Barker N."/>
            <person name="Li Z."/>
            <person name="Van de Peer Y."/>
            <person name="Mizrachi E."/>
        </authorList>
    </citation>
    <scope>NUCLEOTIDE SEQUENCE</scope>
    <source>
        <tissue evidence="7">Young leaves</tissue>
    </source>
</reference>
<dbReference type="EMBL" id="JAMYWD010000008">
    <property type="protein sequence ID" value="KAJ4963271.1"/>
    <property type="molecule type" value="Genomic_DNA"/>
</dbReference>
<name>A0A9Q0K4X6_9MAGN</name>
<dbReference type="PANTHER" id="PTHR43247:SF1">
    <property type="entry name" value="PHOSPHOSERINE AMINOTRANSFERASE"/>
    <property type="match status" value="1"/>
</dbReference>
<dbReference type="InterPro" id="IPR015424">
    <property type="entry name" value="PyrdxlP-dep_Trfase"/>
</dbReference>
<dbReference type="SUPFAM" id="SSF53383">
    <property type="entry name" value="PLP-dependent transferases"/>
    <property type="match status" value="1"/>
</dbReference>
<dbReference type="InterPro" id="IPR000192">
    <property type="entry name" value="Aminotrans_V_dom"/>
</dbReference>
<keyword evidence="2" id="KW-0808">Transferase</keyword>
<dbReference type="GO" id="GO:0004648">
    <property type="term" value="F:O-phospho-L-serine:2-oxoglutarate aminotransferase activity"/>
    <property type="evidence" value="ECO:0007669"/>
    <property type="project" value="UniProtKB-EC"/>
</dbReference>
<dbReference type="Gene3D" id="3.40.640.10">
    <property type="entry name" value="Type I PLP-dependent aspartate aminotransferase-like (Major domain)"/>
    <property type="match status" value="1"/>
</dbReference>
<dbReference type="GO" id="GO:0030170">
    <property type="term" value="F:pyridoxal phosphate binding"/>
    <property type="evidence" value="ECO:0007669"/>
    <property type="project" value="TreeGrafter"/>
</dbReference>
<protein>
    <recommendedName>
        <fullName evidence="6">Aminotransferase class V domain-containing protein</fullName>
    </recommendedName>
</protein>
<dbReference type="InterPro" id="IPR015421">
    <property type="entry name" value="PyrdxlP-dep_Trfase_major"/>
</dbReference>
<proteinExistence type="predicted"/>
<organism evidence="7 8">
    <name type="scientific">Protea cynaroides</name>
    <dbReference type="NCBI Taxonomy" id="273540"/>
    <lineage>
        <taxon>Eukaryota</taxon>
        <taxon>Viridiplantae</taxon>
        <taxon>Streptophyta</taxon>
        <taxon>Embryophyta</taxon>
        <taxon>Tracheophyta</taxon>
        <taxon>Spermatophyta</taxon>
        <taxon>Magnoliopsida</taxon>
        <taxon>Proteales</taxon>
        <taxon>Proteaceae</taxon>
        <taxon>Protea</taxon>
    </lineage>
</organism>
<dbReference type="PANTHER" id="PTHR43247">
    <property type="entry name" value="PHOSPHOSERINE AMINOTRANSFERASE"/>
    <property type="match status" value="1"/>
</dbReference>
<evidence type="ECO:0000256" key="2">
    <source>
        <dbReference type="ARBA" id="ARBA00022679"/>
    </source>
</evidence>
<comment type="cofactor">
    <cofactor evidence="1">
        <name>pyridoxal 5'-phosphate</name>
        <dbReference type="ChEBI" id="CHEBI:597326"/>
    </cofactor>
</comment>
<comment type="pathway">
    <text evidence="4">Amino-acid biosynthesis.</text>
</comment>
<sequence length="106" mass="12051">MSVMEMSHRGKEFLSIIEKAEADLRKLLYIPSDYKVLFLQGGATTQFSVIPLNLCKPDDPVDYLVTGSWGDKAFKDAQKFCKPNVIWSGKFLKYTKIPSFDALQQI</sequence>
<evidence type="ECO:0000313" key="7">
    <source>
        <dbReference type="EMBL" id="KAJ4963271.1"/>
    </source>
</evidence>
<accession>A0A9Q0K4X6</accession>
<dbReference type="GO" id="GO:0009570">
    <property type="term" value="C:chloroplast stroma"/>
    <property type="evidence" value="ECO:0007669"/>
    <property type="project" value="TreeGrafter"/>
</dbReference>
<dbReference type="OrthoDB" id="1703350at2759"/>
<dbReference type="AlphaFoldDB" id="A0A9Q0K4X6"/>
<comment type="caution">
    <text evidence="7">The sequence shown here is derived from an EMBL/GenBank/DDBJ whole genome shotgun (WGS) entry which is preliminary data.</text>
</comment>